<feature type="compositionally biased region" description="Basic and acidic residues" evidence="2">
    <location>
        <begin position="255"/>
        <end position="271"/>
    </location>
</feature>
<feature type="compositionally biased region" description="Low complexity" evidence="2">
    <location>
        <begin position="17"/>
        <end position="29"/>
    </location>
</feature>
<feature type="compositionally biased region" description="Basic and acidic residues" evidence="2">
    <location>
        <begin position="223"/>
        <end position="241"/>
    </location>
</feature>
<dbReference type="InterPro" id="IPR004038">
    <property type="entry name" value="Ribosomal_eL8/eL30/eS12/Gad45"/>
</dbReference>
<comment type="caution">
    <text evidence="4">The sequence shown here is derived from an EMBL/GenBank/DDBJ whole genome shotgun (WGS) entry which is preliminary data.</text>
</comment>
<feature type="compositionally biased region" description="Low complexity" evidence="2">
    <location>
        <begin position="96"/>
        <end position="110"/>
    </location>
</feature>
<dbReference type="InterPro" id="IPR035979">
    <property type="entry name" value="RBD_domain_sf"/>
</dbReference>
<dbReference type="Gene3D" id="3.30.1330.30">
    <property type="match status" value="1"/>
</dbReference>
<dbReference type="Pfam" id="PF01248">
    <property type="entry name" value="Ribosomal_L7Ae"/>
    <property type="match status" value="1"/>
</dbReference>
<feature type="compositionally biased region" description="Polar residues" evidence="2">
    <location>
        <begin position="130"/>
        <end position="154"/>
    </location>
</feature>
<feature type="domain" description="RRM" evidence="3">
    <location>
        <begin position="598"/>
        <end position="706"/>
    </location>
</feature>
<dbReference type="SMART" id="SM00360">
    <property type="entry name" value="RRM"/>
    <property type="match status" value="3"/>
</dbReference>
<accession>A0ABD3QGJ1</accession>
<dbReference type="EMBL" id="JABMIG020000038">
    <property type="protein sequence ID" value="KAL3799535.1"/>
    <property type="molecule type" value="Genomic_DNA"/>
</dbReference>
<feature type="region of interest" description="Disordered" evidence="2">
    <location>
        <begin position="1"/>
        <end position="391"/>
    </location>
</feature>
<feature type="compositionally biased region" description="Low complexity" evidence="2">
    <location>
        <begin position="360"/>
        <end position="371"/>
    </location>
</feature>
<feature type="compositionally biased region" description="Polar residues" evidence="2">
    <location>
        <begin position="290"/>
        <end position="315"/>
    </location>
</feature>
<evidence type="ECO:0000256" key="1">
    <source>
        <dbReference type="PROSITE-ProRule" id="PRU00176"/>
    </source>
</evidence>
<dbReference type="SUPFAM" id="SSF55315">
    <property type="entry name" value="L30e-like"/>
    <property type="match status" value="1"/>
</dbReference>
<dbReference type="PANTHER" id="PTHR13284:SF4">
    <property type="entry name" value="C2H2-TYPE DOMAIN-CONTAINING PROTEIN"/>
    <property type="match status" value="1"/>
</dbReference>
<reference evidence="4 5" key="1">
    <citation type="journal article" date="2020" name="G3 (Bethesda)">
        <title>Improved Reference Genome for Cyclotella cryptica CCMP332, a Model for Cell Wall Morphogenesis, Salinity Adaptation, and Lipid Production in Diatoms (Bacillariophyta).</title>
        <authorList>
            <person name="Roberts W.R."/>
            <person name="Downey K.M."/>
            <person name="Ruck E.C."/>
            <person name="Traller J.C."/>
            <person name="Alverson A.J."/>
        </authorList>
    </citation>
    <scope>NUCLEOTIDE SEQUENCE [LARGE SCALE GENOMIC DNA]</scope>
    <source>
        <strain evidence="4 5">CCMP332</strain>
    </source>
</reference>
<evidence type="ECO:0000256" key="2">
    <source>
        <dbReference type="SAM" id="MobiDB-lite"/>
    </source>
</evidence>
<feature type="compositionally biased region" description="Basic and acidic residues" evidence="2">
    <location>
        <begin position="43"/>
        <end position="70"/>
    </location>
</feature>
<evidence type="ECO:0000313" key="5">
    <source>
        <dbReference type="Proteomes" id="UP001516023"/>
    </source>
</evidence>
<evidence type="ECO:0000313" key="4">
    <source>
        <dbReference type="EMBL" id="KAL3799535.1"/>
    </source>
</evidence>
<dbReference type="Gene3D" id="3.30.70.330">
    <property type="match status" value="3"/>
</dbReference>
<feature type="compositionally biased region" description="Basic residues" evidence="2">
    <location>
        <begin position="30"/>
        <end position="39"/>
    </location>
</feature>
<proteinExistence type="predicted"/>
<gene>
    <name evidence="4" type="ORF">HJC23_008662</name>
</gene>
<dbReference type="SUPFAM" id="SSF54928">
    <property type="entry name" value="RNA-binding domain, RBD"/>
    <property type="match status" value="2"/>
</dbReference>
<dbReference type="InterPro" id="IPR000504">
    <property type="entry name" value="RRM_dom"/>
</dbReference>
<protein>
    <recommendedName>
        <fullName evidence="3">RRM domain-containing protein</fullName>
    </recommendedName>
</protein>
<feature type="domain" description="RRM" evidence="3">
    <location>
        <begin position="766"/>
        <end position="851"/>
    </location>
</feature>
<name>A0ABD3QGJ1_9STRA</name>
<feature type="compositionally biased region" description="Basic and acidic residues" evidence="2">
    <location>
        <begin position="78"/>
        <end position="87"/>
    </location>
</feature>
<feature type="compositionally biased region" description="Polar residues" evidence="2">
    <location>
        <begin position="376"/>
        <end position="391"/>
    </location>
</feature>
<dbReference type="AlphaFoldDB" id="A0ABD3QGJ1"/>
<dbReference type="InterPro" id="IPR012677">
    <property type="entry name" value="Nucleotide-bd_a/b_plait_sf"/>
</dbReference>
<feature type="compositionally biased region" description="Polar residues" evidence="2">
    <location>
        <begin position="193"/>
        <end position="205"/>
    </location>
</feature>
<feature type="region of interest" description="Disordered" evidence="2">
    <location>
        <begin position="432"/>
        <end position="482"/>
    </location>
</feature>
<dbReference type="Pfam" id="PF00076">
    <property type="entry name" value="RRM_1"/>
    <property type="match status" value="1"/>
</dbReference>
<feature type="compositionally biased region" description="Basic residues" evidence="2">
    <location>
        <begin position="460"/>
        <end position="471"/>
    </location>
</feature>
<dbReference type="InterPro" id="IPR029064">
    <property type="entry name" value="Ribosomal_eL30-like_sf"/>
</dbReference>
<dbReference type="PANTHER" id="PTHR13284">
    <property type="entry name" value="GH01354P"/>
    <property type="match status" value="1"/>
</dbReference>
<feature type="compositionally biased region" description="Polar residues" evidence="2">
    <location>
        <begin position="333"/>
        <end position="359"/>
    </location>
</feature>
<organism evidence="4 5">
    <name type="scientific">Cyclotella cryptica</name>
    <dbReference type="NCBI Taxonomy" id="29204"/>
    <lineage>
        <taxon>Eukaryota</taxon>
        <taxon>Sar</taxon>
        <taxon>Stramenopiles</taxon>
        <taxon>Ochrophyta</taxon>
        <taxon>Bacillariophyta</taxon>
        <taxon>Coscinodiscophyceae</taxon>
        <taxon>Thalassiosirophycidae</taxon>
        <taxon>Stephanodiscales</taxon>
        <taxon>Stephanodiscaceae</taxon>
        <taxon>Cyclotella</taxon>
    </lineage>
</organism>
<sequence length="1130" mass="123801">MPGSWHSRHWRQDDCLPRASPPSGASGHSSSRHNSKRNHGIQQKHDQHDLPSRDDGDRDSSIHQITDRSFSRASYHHSRGESHRDPMRFSTQHRQSLSSRTNETSSISSSESRDKWRRGQPIPMPPPPSSTLRTTRGNNLDSHRTSNGRNQGDSYQKERQHLNPKHSGHLPKSTGRTRQTCPSNPPNPWDKGTMQSSLASRSHASNPDGKHGNSNDLANDKPNVWEKPDSGASDDGGKKSVNDCNTLGNKQSNTWEKRENVLTEGGGKRQIDYNTPPEKQTNAWVKPSADASNTPAIAKGQSITAKSQGKLQNPWTKPDSIAPIKLKPPNASFFPSLSDTTQKKNNASINVSTTSNQQQSTAPLSLPSTSLWGKRSSPSENSGDVQAKIESSSNVEEFPSLSTALNAPHSIQQSQLLVGSSLLAASFNNDQDVKGKGQKKSTNLASFLPPQLSGNDTSIKKNKTPSSRAKHSSSSTKTVTAVKKNTSGIKRSVVSSISATPAARGSHALSLHPSITKGMGEPVLKKGRQRLTPKKKKLTTLKKRVLEERLRVWKERNENSTANNSEKGLDVMPPDTINQECATAPPIRDNGEKVQSSETLLIENFVSPEEDDLTDDDEYDEIISNILSLTGRVGKVASVFVPRPSLLLGNGTLEDDMSNSMAALEPTYVGFAFVRFTTTNDAKAGRDILDGITVGGQRIRVSILELNNGDSRERNPSDAHSALDDRKWKLAVLQCMSRRHSVFEQECHARCENRNPDMSVEPSSSNTIVLHNILTQDDYEDVDALNESVEDISSLARQYGKLIGARASTAGFDKGNIYVSYTDDKVAEKAAQQMNGLVVGGTQISVSTQFKSPHFNEQSRSVEVIMENVLNVNDFDDEDCLNESLGDISNLVRKYGLIGRVFADTIGEEKGKVHIEYLDGEGAAQNAAEQLNGMVIGGLVVSAKVASRDRHVDSSSADKANLADQAPPPIYSGDKIIPERFAACKRVPKIPNSGPRSYAVKVNDERALPLLIEMLGELMRLQERSRDDKNARARRRLVMGLREVARGIRAHKVKMVVMANNLDEYGAIDAKLQEILDIARAEDVPVVFEFNKRKLGKALGKSIKVSVVGIQNADGAQEQFKQLRKILGVA</sequence>
<evidence type="ECO:0000259" key="3">
    <source>
        <dbReference type="PROSITE" id="PS50102"/>
    </source>
</evidence>
<feature type="compositionally biased region" description="Polar residues" evidence="2">
    <location>
        <begin position="242"/>
        <end position="254"/>
    </location>
</feature>
<dbReference type="InterPro" id="IPR040051">
    <property type="entry name" value="SECISBP2"/>
</dbReference>
<dbReference type="Proteomes" id="UP001516023">
    <property type="component" value="Unassembled WGS sequence"/>
</dbReference>
<dbReference type="PROSITE" id="PS50102">
    <property type="entry name" value="RRM"/>
    <property type="match status" value="2"/>
</dbReference>
<feature type="compositionally biased region" description="Low complexity" evidence="2">
    <location>
        <begin position="472"/>
        <end position="482"/>
    </location>
</feature>
<dbReference type="GO" id="GO:0003723">
    <property type="term" value="F:RNA binding"/>
    <property type="evidence" value="ECO:0007669"/>
    <property type="project" value="UniProtKB-UniRule"/>
</dbReference>
<keyword evidence="5" id="KW-1185">Reference proteome</keyword>
<keyword evidence="1" id="KW-0694">RNA-binding</keyword>